<evidence type="ECO:0000256" key="2">
    <source>
        <dbReference type="PIRSR" id="PIRSR605754-1"/>
    </source>
</evidence>
<feature type="active site" description="Proton donor/acceptor" evidence="2">
    <location>
        <position position="97"/>
    </location>
</feature>
<dbReference type="STRING" id="1993.SAMN04489713_119136"/>
<dbReference type="InterPro" id="IPR023365">
    <property type="entry name" value="Sortase_dom-sf"/>
</dbReference>
<evidence type="ECO:0000256" key="3">
    <source>
        <dbReference type="SAM" id="SignalP"/>
    </source>
</evidence>
<dbReference type="RefSeq" id="WP_250358717.1">
    <property type="nucleotide sequence ID" value="NZ_CP094265.1"/>
</dbReference>
<proteinExistence type="predicted"/>
<dbReference type="CDD" id="cd05830">
    <property type="entry name" value="Sortase_E"/>
    <property type="match status" value="1"/>
</dbReference>
<dbReference type="Pfam" id="PF04203">
    <property type="entry name" value="Sortase"/>
    <property type="match status" value="1"/>
</dbReference>
<reference evidence="4 5" key="1">
    <citation type="submission" date="2016-10" db="EMBL/GenBank/DDBJ databases">
        <authorList>
            <person name="de Groot N.N."/>
        </authorList>
    </citation>
    <scope>NUCLEOTIDE SEQUENCE [LARGE SCALE GENOMIC DNA]</scope>
    <source>
        <strain evidence="4 5">DSM 43067</strain>
    </source>
</reference>
<name>A0A1I5UCA1_9ACTN</name>
<dbReference type="InterPro" id="IPR005754">
    <property type="entry name" value="Sortase"/>
</dbReference>
<sequence>MLGRKSLCAVAVAAFCALPAVSVPPAQAAPARGTAAVAATAARPRTGTVIARLQIRRMGLKTLVRQGVGRAVLRRGVGHYPGTALPGRAGNTVLLGHRTTWRHPFGELDRMRRGDRIVLRVGRRTYVYRVRLKRVIKPRDRRALEPVPFHRGSAPDGRYVTLITCTPKGSDRRRLVVVGKIASRR</sequence>
<feature type="signal peptide" evidence="3">
    <location>
        <begin position="1"/>
        <end position="28"/>
    </location>
</feature>
<feature type="active site" description="Acyl-thioester intermediate" evidence="2">
    <location>
        <position position="165"/>
    </location>
</feature>
<protein>
    <submittedName>
        <fullName evidence="4">Sortase A</fullName>
    </submittedName>
</protein>
<dbReference type="AlphaFoldDB" id="A0A1I5UCA1"/>
<keyword evidence="5" id="KW-1185">Reference proteome</keyword>
<dbReference type="GO" id="GO:0016787">
    <property type="term" value="F:hydrolase activity"/>
    <property type="evidence" value="ECO:0007669"/>
    <property type="project" value="UniProtKB-KW"/>
</dbReference>
<dbReference type="NCBIfam" id="TIGR01076">
    <property type="entry name" value="sortase_fam"/>
    <property type="match status" value="1"/>
</dbReference>
<keyword evidence="1" id="KW-0378">Hydrolase</keyword>
<accession>A0A1I5UCA1</accession>
<evidence type="ECO:0000256" key="1">
    <source>
        <dbReference type="ARBA" id="ARBA00022801"/>
    </source>
</evidence>
<organism evidence="4 5">
    <name type="scientific">Actinomadura madurae</name>
    <dbReference type="NCBI Taxonomy" id="1993"/>
    <lineage>
        <taxon>Bacteria</taxon>
        <taxon>Bacillati</taxon>
        <taxon>Actinomycetota</taxon>
        <taxon>Actinomycetes</taxon>
        <taxon>Streptosporangiales</taxon>
        <taxon>Thermomonosporaceae</taxon>
        <taxon>Actinomadura</taxon>
    </lineage>
</organism>
<dbReference type="InterPro" id="IPR042003">
    <property type="entry name" value="Sortase_E"/>
</dbReference>
<gene>
    <name evidence="4" type="ORF">SAMN04489713_119136</name>
</gene>
<dbReference type="EMBL" id="FOVH01000019">
    <property type="protein sequence ID" value="SFP92885.1"/>
    <property type="molecule type" value="Genomic_DNA"/>
</dbReference>
<dbReference type="eggNOG" id="COG3764">
    <property type="taxonomic scope" value="Bacteria"/>
</dbReference>
<evidence type="ECO:0000313" key="4">
    <source>
        <dbReference type="EMBL" id="SFP92885.1"/>
    </source>
</evidence>
<feature type="chain" id="PRO_5010325911" evidence="3">
    <location>
        <begin position="29"/>
        <end position="185"/>
    </location>
</feature>
<dbReference type="Proteomes" id="UP000183413">
    <property type="component" value="Unassembled WGS sequence"/>
</dbReference>
<dbReference type="InParanoid" id="A0A1I5UCA1"/>
<dbReference type="Gene3D" id="2.40.260.10">
    <property type="entry name" value="Sortase"/>
    <property type="match status" value="1"/>
</dbReference>
<evidence type="ECO:0000313" key="5">
    <source>
        <dbReference type="Proteomes" id="UP000183413"/>
    </source>
</evidence>
<dbReference type="SUPFAM" id="SSF63817">
    <property type="entry name" value="Sortase"/>
    <property type="match status" value="1"/>
</dbReference>
<keyword evidence="3" id="KW-0732">Signal</keyword>